<feature type="chain" id="PRO_5035883518" evidence="1">
    <location>
        <begin position="17"/>
        <end position="259"/>
    </location>
</feature>
<keyword evidence="1" id="KW-0732">Signal</keyword>
<accession>A0A8S1HLQ0</accession>
<keyword evidence="3" id="KW-1185">Reference proteome</keyword>
<sequence length="259" mass="28561">MQFALILAAIAAQAFGTARLSSCPLFWDSRQNLGYDQGVQLQVCCNVTRTRIWGFSSPESFALSSSPVFEQSVPVSTQDIWSELQLSICSDRSKPSIGWVEGKPPGVTCQYRVGQTLNVPPNLLPLPNWYVLCYEQQGDCMACRLDAVCDNDLSEECAEIYLLGSSPSATNNSIRYWIAVGSKFPFEKNSHVELTVRVQRTGVLVKTEKLVPFAGKKQTLELTGLSPNEVYNVERCLVVQLPESLLGHASLSFDTVQLG</sequence>
<proteinExistence type="predicted"/>
<comment type="caution">
    <text evidence="2">The sequence shown here is derived from an EMBL/GenBank/DDBJ whole genome shotgun (WGS) entry which is preliminary data.</text>
</comment>
<name>A0A8S1HLQ0_9PELO</name>
<feature type="signal peptide" evidence="1">
    <location>
        <begin position="1"/>
        <end position="16"/>
    </location>
</feature>
<reference evidence="2" key="1">
    <citation type="submission" date="2020-10" db="EMBL/GenBank/DDBJ databases">
        <authorList>
            <person name="Kikuchi T."/>
        </authorList>
    </citation>
    <scope>NUCLEOTIDE SEQUENCE</scope>
    <source>
        <strain evidence="2">NKZ352</strain>
    </source>
</reference>
<dbReference type="AlphaFoldDB" id="A0A8S1HLQ0"/>
<evidence type="ECO:0000256" key="1">
    <source>
        <dbReference type="SAM" id="SignalP"/>
    </source>
</evidence>
<protein>
    <submittedName>
        <fullName evidence="2">Uncharacterized protein</fullName>
    </submittedName>
</protein>
<evidence type="ECO:0000313" key="2">
    <source>
        <dbReference type="EMBL" id="CAD6195331.1"/>
    </source>
</evidence>
<dbReference type="EMBL" id="CAJGYM010000053">
    <property type="protein sequence ID" value="CAD6195331.1"/>
    <property type="molecule type" value="Genomic_DNA"/>
</dbReference>
<dbReference type="Proteomes" id="UP000835052">
    <property type="component" value="Unassembled WGS sequence"/>
</dbReference>
<evidence type="ECO:0000313" key="3">
    <source>
        <dbReference type="Proteomes" id="UP000835052"/>
    </source>
</evidence>
<dbReference type="OrthoDB" id="5815922at2759"/>
<organism evidence="2 3">
    <name type="scientific">Caenorhabditis auriculariae</name>
    <dbReference type="NCBI Taxonomy" id="2777116"/>
    <lineage>
        <taxon>Eukaryota</taxon>
        <taxon>Metazoa</taxon>
        <taxon>Ecdysozoa</taxon>
        <taxon>Nematoda</taxon>
        <taxon>Chromadorea</taxon>
        <taxon>Rhabditida</taxon>
        <taxon>Rhabditina</taxon>
        <taxon>Rhabditomorpha</taxon>
        <taxon>Rhabditoidea</taxon>
        <taxon>Rhabditidae</taxon>
        <taxon>Peloderinae</taxon>
        <taxon>Caenorhabditis</taxon>
    </lineage>
</organism>
<gene>
    <name evidence="2" type="ORF">CAUJ_LOCUS11250</name>
</gene>